<keyword evidence="8" id="KW-1185">Reference proteome</keyword>
<dbReference type="PROSITE" id="PS00065">
    <property type="entry name" value="D_2_HYDROXYACID_DH_1"/>
    <property type="match status" value="1"/>
</dbReference>
<organism evidence="7 8">
    <name type="scientific">Mycoplasmopsis verecunda</name>
    <dbReference type="NCBI Taxonomy" id="171291"/>
    <lineage>
        <taxon>Bacteria</taxon>
        <taxon>Bacillati</taxon>
        <taxon>Mycoplasmatota</taxon>
        <taxon>Mycoplasmoidales</taxon>
        <taxon>Metamycoplasmataceae</taxon>
        <taxon>Mycoplasmopsis</taxon>
    </lineage>
</organism>
<dbReference type="GO" id="GO:0008720">
    <property type="term" value="F:D-lactate dehydrogenase (NAD+) activity"/>
    <property type="evidence" value="ECO:0007669"/>
    <property type="project" value="TreeGrafter"/>
</dbReference>
<evidence type="ECO:0000256" key="4">
    <source>
        <dbReference type="RuleBase" id="RU003719"/>
    </source>
</evidence>
<accession>A0A1T4M6R3</accession>
<evidence type="ECO:0000256" key="3">
    <source>
        <dbReference type="ARBA" id="ARBA00023027"/>
    </source>
</evidence>
<evidence type="ECO:0000259" key="6">
    <source>
        <dbReference type="Pfam" id="PF02826"/>
    </source>
</evidence>
<dbReference type="STRING" id="171291.SAMN02745154_00637"/>
<dbReference type="InterPro" id="IPR058205">
    <property type="entry name" value="D-LDH-like"/>
</dbReference>
<dbReference type="Pfam" id="PF02826">
    <property type="entry name" value="2-Hacid_dh_C"/>
    <property type="match status" value="1"/>
</dbReference>
<evidence type="ECO:0000259" key="5">
    <source>
        <dbReference type="Pfam" id="PF00389"/>
    </source>
</evidence>
<evidence type="ECO:0000313" key="7">
    <source>
        <dbReference type="EMBL" id="SJZ62468.1"/>
    </source>
</evidence>
<comment type="similarity">
    <text evidence="1 4">Belongs to the D-isomer specific 2-hydroxyacid dehydrogenase family.</text>
</comment>
<dbReference type="SUPFAM" id="SSF52283">
    <property type="entry name" value="Formate/glycerate dehydrogenase catalytic domain-like"/>
    <property type="match status" value="1"/>
</dbReference>
<dbReference type="RefSeq" id="WP_078747346.1">
    <property type="nucleotide sequence ID" value="NZ_CP137850.1"/>
</dbReference>
<evidence type="ECO:0000313" key="8">
    <source>
        <dbReference type="Proteomes" id="UP000190389"/>
    </source>
</evidence>
<dbReference type="SUPFAM" id="SSF51735">
    <property type="entry name" value="NAD(P)-binding Rossmann-fold domains"/>
    <property type="match status" value="1"/>
</dbReference>
<dbReference type="GO" id="GO:0051287">
    <property type="term" value="F:NAD binding"/>
    <property type="evidence" value="ECO:0007669"/>
    <property type="project" value="InterPro"/>
</dbReference>
<dbReference type="PROSITE" id="PS00671">
    <property type="entry name" value="D_2_HYDROXYACID_DH_3"/>
    <property type="match status" value="1"/>
</dbReference>
<dbReference type="PROSITE" id="PS00670">
    <property type="entry name" value="D_2_HYDROXYACID_DH_2"/>
    <property type="match status" value="1"/>
</dbReference>
<dbReference type="EMBL" id="FUXF01000030">
    <property type="protein sequence ID" value="SJZ62468.1"/>
    <property type="molecule type" value="Genomic_DNA"/>
</dbReference>
<proteinExistence type="inferred from homology"/>
<feature type="domain" description="D-isomer specific 2-hydroxyacid dehydrogenase NAD-binding" evidence="6">
    <location>
        <begin position="110"/>
        <end position="304"/>
    </location>
</feature>
<gene>
    <name evidence="7" type="ORF">SAMN02745154_00637</name>
</gene>
<sequence length="345" mass="38504">MKIAFFDSKDYDVKSFNEYNNGRHEITFFKENLNLDTVKLAKGYDAVCGFVNTYGDKVILEVLAKMGIKYWFQRSMGYNKIDIAKANELGIEVFRIFNYSAESIGEFAFATMSALNRNLLIANSRVQKYNFSLNGLDGKCIGNSTIGVIGSGKIGQTFIKIAKATGARVLVFDAFARDNFPQLAEQFGFEFVSLTELLQASDFISIHCPLLPSTRYLIDQDAINTMKDGVIVVNTARGEIVDLKAMLNGLKSGKVRGFATDVLEREEGRFYEDVSSRIVELKAMDPEWKELIEMDNVLVTSHQAYLTDLALSQIAQATLDNADNAQKGDFSKALRLMENGKIQNG</sequence>
<dbReference type="OrthoDB" id="9805416at2"/>
<dbReference type="InterPro" id="IPR029753">
    <property type="entry name" value="D-isomer_DH_CS"/>
</dbReference>
<dbReference type="AlphaFoldDB" id="A0A1T4M6R3"/>
<protein>
    <submittedName>
        <fullName evidence="7">D-lactate dehydrogenase</fullName>
    </submittedName>
</protein>
<dbReference type="Pfam" id="PF00389">
    <property type="entry name" value="2-Hacid_dh"/>
    <property type="match status" value="1"/>
</dbReference>
<reference evidence="8" key="1">
    <citation type="submission" date="2017-02" db="EMBL/GenBank/DDBJ databases">
        <authorList>
            <person name="Varghese N."/>
            <person name="Submissions S."/>
        </authorList>
    </citation>
    <scope>NUCLEOTIDE SEQUENCE [LARGE SCALE GENOMIC DNA]</scope>
    <source>
        <strain evidence="8">ATCC 27862</strain>
    </source>
</reference>
<feature type="domain" description="D-isomer specific 2-hydroxyacid dehydrogenase catalytic" evidence="5">
    <location>
        <begin position="3"/>
        <end position="328"/>
    </location>
</feature>
<evidence type="ECO:0000256" key="2">
    <source>
        <dbReference type="ARBA" id="ARBA00023002"/>
    </source>
</evidence>
<dbReference type="InterPro" id="IPR036291">
    <property type="entry name" value="NAD(P)-bd_dom_sf"/>
</dbReference>
<dbReference type="PANTHER" id="PTHR43026:SF1">
    <property type="entry name" value="2-HYDROXYACID DEHYDROGENASE HOMOLOG 1-RELATED"/>
    <property type="match status" value="1"/>
</dbReference>
<keyword evidence="2 4" id="KW-0560">Oxidoreductase</keyword>
<dbReference type="Gene3D" id="3.40.50.720">
    <property type="entry name" value="NAD(P)-binding Rossmann-like Domain"/>
    <property type="match status" value="2"/>
</dbReference>
<dbReference type="Proteomes" id="UP000190389">
    <property type="component" value="Unassembled WGS sequence"/>
</dbReference>
<evidence type="ECO:0000256" key="1">
    <source>
        <dbReference type="ARBA" id="ARBA00005854"/>
    </source>
</evidence>
<dbReference type="InterPro" id="IPR006139">
    <property type="entry name" value="D-isomer_2_OHA_DH_cat_dom"/>
</dbReference>
<dbReference type="InterPro" id="IPR029752">
    <property type="entry name" value="D-isomer_DH_CS1"/>
</dbReference>
<keyword evidence="3" id="KW-0520">NAD</keyword>
<dbReference type="PANTHER" id="PTHR43026">
    <property type="entry name" value="2-HYDROXYACID DEHYDROGENASE HOMOLOG 1-RELATED"/>
    <property type="match status" value="1"/>
</dbReference>
<name>A0A1T4M6R3_9BACT</name>
<dbReference type="InterPro" id="IPR006140">
    <property type="entry name" value="D-isomer_DH_NAD-bd"/>
</dbReference>